<organism evidence="1 2">
    <name type="scientific">Escherichia coli</name>
    <dbReference type="NCBI Taxonomy" id="562"/>
    <lineage>
        <taxon>Bacteria</taxon>
        <taxon>Pseudomonadati</taxon>
        <taxon>Pseudomonadota</taxon>
        <taxon>Gammaproteobacteria</taxon>
        <taxon>Enterobacterales</taxon>
        <taxon>Enterobacteriaceae</taxon>
        <taxon>Escherichia</taxon>
    </lineage>
</organism>
<dbReference type="Proteomes" id="UP000321295">
    <property type="component" value="Unassembled WGS sequence"/>
</dbReference>
<reference evidence="1 2" key="1">
    <citation type="submission" date="2019-08" db="EMBL/GenBank/DDBJ databases">
        <title>Whole genome analysis of cultivated E. coli strains isolated from CD patients and healthy donors.</title>
        <authorList>
            <person name="Siniagina M.N."/>
            <person name="Markelova M.I."/>
            <person name="Laikov A.V."/>
            <person name="Boulygina E.A."/>
            <person name="Khusnutdinova D.R."/>
            <person name="Kharchenko A."/>
            <person name="Grigoryeva T.V."/>
        </authorList>
    </citation>
    <scope>NUCLEOTIDE SEQUENCE [LARGE SCALE GENOMIC DNA]</scope>
    <source>
        <strain evidence="1 2">1_45_11</strain>
    </source>
</reference>
<dbReference type="Pfam" id="PF02924">
    <property type="entry name" value="HDPD"/>
    <property type="match status" value="1"/>
</dbReference>
<sequence>SAAGILVLPLEGTETVLTYYKSGTFATEAIRWPESVDEHKKANAFAGTALSHAALP</sequence>
<dbReference type="SUPFAM" id="SSF51274">
    <property type="entry name" value="Head decoration protein D (gpD, major capsid protein D)"/>
    <property type="match status" value="1"/>
</dbReference>
<protein>
    <submittedName>
        <fullName evidence="1">Head decoration protein</fullName>
    </submittedName>
</protein>
<evidence type="ECO:0000313" key="2">
    <source>
        <dbReference type="Proteomes" id="UP000321295"/>
    </source>
</evidence>
<gene>
    <name evidence="1" type="ORF">FV293_28170</name>
</gene>
<accession>A0AB74M824</accession>
<dbReference type="RefSeq" id="WP_148712113.1">
    <property type="nucleotide sequence ID" value="NZ_VRXD01000210.1"/>
</dbReference>
<dbReference type="Gene3D" id="2.40.300.10">
    <property type="entry name" value="Head decoration protein D"/>
    <property type="match status" value="1"/>
</dbReference>
<dbReference type="AlphaFoldDB" id="A0AB74M824"/>
<dbReference type="EMBL" id="VRXD01000210">
    <property type="protein sequence ID" value="TXQ22988.1"/>
    <property type="molecule type" value="Genomic_DNA"/>
</dbReference>
<proteinExistence type="predicted"/>
<dbReference type="InterPro" id="IPR004195">
    <property type="entry name" value="Head_decoration_D"/>
</dbReference>
<name>A0AB74M824_ECOLX</name>
<comment type="caution">
    <text evidence="1">The sequence shown here is derived from an EMBL/GenBank/DDBJ whole genome shotgun (WGS) entry which is preliminary data.</text>
</comment>
<feature type="non-terminal residue" evidence="1">
    <location>
        <position position="1"/>
    </location>
</feature>
<evidence type="ECO:0000313" key="1">
    <source>
        <dbReference type="EMBL" id="TXQ22988.1"/>
    </source>
</evidence>
<dbReference type="InterPro" id="IPR036630">
    <property type="entry name" value="Head_decoration_D_sf"/>
</dbReference>